<dbReference type="InterPro" id="IPR013087">
    <property type="entry name" value="Znf_C2H2_type"/>
</dbReference>
<dbReference type="InterPro" id="IPR043449">
    <property type="entry name" value="PHF20-like"/>
</dbReference>
<proteinExistence type="predicted"/>
<evidence type="ECO:0000256" key="3">
    <source>
        <dbReference type="ARBA" id="ARBA00023242"/>
    </source>
</evidence>
<dbReference type="Proteomes" id="UP000694888">
    <property type="component" value="Unplaced"/>
</dbReference>
<evidence type="ECO:0000256" key="5">
    <source>
        <dbReference type="SAM" id="MobiDB-lite"/>
    </source>
</evidence>
<feature type="domain" description="C2H2-type" evidence="6">
    <location>
        <begin position="71"/>
        <end position="101"/>
    </location>
</feature>
<keyword evidence="3" id="KW-0539">Nucleus</keyword>
<organism evidence="7 8">
    <name type="scientific">Aplysia californica</name>
    <name type="common">California sea hare</name>
    <dbReference type="NCBI Taxonomy" id="6500"/>
    <lineage>
        <taxon>Eukaryota</taxon>
        <taxon>Metazoa</taxon>
        <taxon>Spiralia</taxon>
        <taxon>Lophotrochozoa</taxon>
        <taxon>Mollusca</taxon>
        <taxon>Gastropoda</taxon>
        <taxon>Heterobranchia</taxon>
        <taxon>Euthyneura</taxon>
        <taxon>Tectipleura</taxon>
        <taxon>Aplysiida</taxon>
        <taxon>Aplysioidea</taxon>
        <taxon>Aplysiidae</taxon>
        <taxon>Aplysia</taxon>
    </lineage>
</organism>
<accession>A0ABM0ZWM7</accession>
<evidence type="ECO:0000256" key="1">
    <source>
        <dbReference type="ARBA" id="ARBA00004123"/>
    </source>
</evidence>
<evidence type="ECO:0000256" key="4">
    <source>
        <dbReference type="PROSITE-ProRule" id="PRU00042"/>
    </source>
</evidence>
<keyword evidence="4" id="KW-0863">Zinc-finger</keyword>
<protein>
    <submittedName>
        <fullName evidence="8">Uncharacterized protein LOC106011340</fullName>
    </submittedName>
</protein>
<dbReference type="PANTHER" id="PTHR15856:SF51">
    <property type="entry name" value="MBD-R2"/>
    <property type="match status" value="1"/>
</dbReference>
<comment type="subcellular location">
    <subcellularLocation>
        <location evidence="1">Nucleus</location>
    </subcellularLocation>
</comment>
<dbReference type="Gene3D" id="3.30.160.60">
    <property type="entry name" value="Classic Zinc Finger"/>
    <property type="match status" value="1"/>
</dbReference>
<feature type="region of interest" description="Disordered" evidence="5">
    <location>
        <begin position="133"/>
        <end position="252"/>
    </location>
</feature>
<keyword evidence="2" id="KW-0677">Repeat</keyword>
<dbReference type="PROSITE" id="PS00028">
    <property type="entry name" value="ZINC_FINGER_C2H2_1"/>
    <property type="match status" value="1"/>
</dbReference>
<sequence>MTAQRKRSKLKSVSDVPVQRKRAPAVGESPRARSMDTGLGHSQDMTLATPVAPVVFVPSKAFIVEEDHNPFKCPHHGCNKDFRKENLLAYHIKYYHSDANSDGSNSTAATTAGTATTTTASSSSLSSATATTTAVGVGTSSPHGGPMASQSLQPRSGGGGAGSSIQSPVPTPHTRKRRKKTSSICSTDSDISVSSKGKSSGKRRRHDSEISVTTASPDVVARDTWADVRPRGSQEEPATGATADTEEEEGEADVVNCVCGMRETSGLMIQYPS</sequence>
<feature type="compositionally biased region" description="Basic and acidic residues" evidence="5">
    <location>
        <begin position="220"/>
        <end position="234"/>
    </location>
</feature>
<dbReference type="PANTHER" id="PTHR15856">
    <property type="entry name" value="PHD FINGER PROTEIN 20-RELATED"/>
    <property type="match status" value="1"/>
</dbReference>
<dbReference type="GeneID" id="106011340"/>
<dbReference type="RefSeq" id="XP_012936034.1">
    <property type="nucleotide sequence ID" value="XM_013080580.1"/>
</dbReference>
<evidence type="ECO:0000259" key="6">
    <source>
        <dbReference type="PROSITE" id="PS50157"/>
    </source>
</evidence>
<feature type="compositionally biased region" description="Low complexity" evidence="5">
    <location>
        <begin position="182"/>
        <end position="198"/>
    </location>
</feature>
<name>A0ABM0ZWM7_APLCA</name>
<evidence type="ECO:0000313" key="8">
    <source>
        <dbReference type="RefSeq" id="XP_012936034.1"/>
    </source>
</evidence>
<keyword evidence="7" id="KW-1185">Reference proteome</keyword>
<feature type="compositionally biased region" description="Basic residues" evidence="5">
    <location>
        <begin position="1"/>
        <end position="10"/>
    </location>
</feature>
<reference evidence="8" key="1">
    <citation type="submission" date="2025-08" db="UniProtKB">
        <authorList>
            <consortium name="RefSeq"/>
        </authorList>
    </citation>
    <scope>IDENTIFICATION</scope>
</reference>
<keyword evidence="4" id="KW-0479">Metal-binding</keyword>
<evidence type="ECO:0000313" key="7">
    <source>
        <dbReference type="Proteomes" id="UP000694888"/>
    </source>
</evidence>
<feature type="region of interest" description="Disordered" evidence="5">
    <location>
        <begin position="1"/>
        <end position="41"/>
    </location>
</feature>
<evidence type="ECO:0000256" key="2">
    <source>
        <dbReference type="ARBA" id="ARBA00022737"/>
    </source>
</evidence>
<keyword evidence="4" id="KW-0862">Zinc</keyword>
<gene>
    <name evidence="8" type="primary">LOC106011340</name>
</gene>
<dbReference type="PROSITE" id="PS50157">
    <property type="entry name" value="ZINC_FINGER_C2H2_2"/>
    <property type="match status" value="1"/>
</dbReference>